<dbReference type="Pfam" id="PF16363">
    <property type="entry name" value="GDP_Man_Dehyd"/>
    <property type="match status" value="1"/>
</dbReference>
<dbReference type="OrthoDB" id="16464at2759"/>
<dbReference type="SUPFAM" id="SSF51735">
    <property type="entry name" value="NAD(P)-binding Rossmann-fold domains"/>
    <property type="match status" value="2"/>
</dbReference>
<proteinExistence type="inferred from homology"/>
<name>A0A0B2V6H6_TOXCA</name>
<evidence type="ECO:0000313" key="6">
    <source>
        <dbReference type="EMBL" id="KHN77104.1"/>
    </source>
</evidence>
<dbReference type="Gene3D" id="3.90.25.10">
    <property type="entry name" value="UDP-galactose 4-epimerase, domain 1"/>
    <property type="match status" value="1"/>
</dbReference>
<accession>A0A0B2V6H6</accession>
<dbReference type="EC" id="4.2.1.46" evidence="3"/>
<evidence type="ECO:0000259" key="5">
    <source>
        <dbReference type="Pfam" id="PF16363"/>
    </source>
</evidence>
<comment type="caution">
    <text evidence="6">The sequence shown here is derived from an EMBL/GenBank/DDBJ whole genome shotgun (WGS) entry which is preliminary data.</text>
</comment>
<dbReference type="Gene3D" id="3.40.50.720">
    <property type="entry name" value="NAD(P)-binding Rossmann-like Domain"/>
    <property type="match status" value="2"/>
</dbReference>
<sequence length="652" mass="73413">MTAHEPKRVLVTGGCGFIGSNFVNYIFDTWPKAHLINYDKLILNSDACYVREEIRHSERYQLITADIRNCETMRRVLNVNEIDTVVHFAADCTSTRCYGYPVESIENNVIAFIEFLEVVREYGAVKRFIHISTDEVYGDSNLSEDEKGKLENSMLLPGNPYAATKAACESYAHAYRQQFNLPIIILRINNIYGPNQWDVKASGALLLSITIVLKEPCNVVPRFIEVAKNREKFTVQGDGKQLRSWLHVDDATEGIRVVTERGIIGEIYNLGTYFEMNVIDLAHTVQAEVDKQLGREASPVQFVSIPDRPYNDLRYLIDISKAYNELGWRPEISFDEGIRRVVASALTGRKATQRMSVIIYGAAGWIGNQVQEMLKARKIHFQIAKCKIGRHTDDEVLAELVAFCGTHVLCCTGRTHGGSFKTIEYLEGGPDKVKENVRDNLCSAITLAHMCQKLGIHYTYIGTGYLFAYDEQHRIGGKGFTEDDVPTFFGNSYSVVKGFTDRLMSQFKGGIKECLNARITLPLNFAIHEERNLLAKILKYKQIIDIPVSITILDECFPALFELMEKRYGGSLNLVNPQPISLHQILCLYKEIVDPSLPEYEVVNALSGKGQQLNSTKGNCALDTKLLERLCPSIPNSFDALRKGFGKLAKTI</sequence>
<evidence type="ECO:0000256" key="2">
    <source>
        <dbReference type="ARBA" id="ARBA00008178"/>
    </source>
</evidence>
<dbReference type="GO" id="GO:0009225">
    <property type="term" value="P:nucleotide-sugar metabolic process"/>
    <property type="evidence" value="ECO:0007669"/>
    <property type="project" value="UniProtKB-ARBA"/>
</dbReference>
<dbReference type="STRING" id="6265.A0A0B2V6H6"/>
<organism evidence="6 7">
    <name type="scientific">Toxocara canis</name>
    <name type="common">Canine roundworm</name>
    <dbReference type="NCBI Taxonomy" id="6265"/>
    <lineage>
        <taxon>Eukaryota</taxon>
        <taxon>Metazoa</taxon>
        <taxon>Ecdysozoa</taxon>
        <taxon>Nematoda</taxon>
        <taxon>Chromadorea</taxon>
        <taxon>Rhabditida</taxon>
        <taxon>Spirurina</taxon>
        <taxon>Ascaridomorpha</taxon>
        <taxon>Ascaridoidea</taxon>
        <taxon>Toxocaridae</taxon>
        <taxon>Toxocara</taxon>
    </lineage>
</organism>
<evidence type="ECO:0000256" key="1">
    <source>
        <dbReference type="ARBA" id="ARBA00001539"/>
    </source>
</evidence>
<protein>
    <recommendedName>
        <fullName evidence="4">dTDP-D-glucose 4,6-dehydratase</fullName>
        <ecNumber evidence="3">4.2.1.46</ecNumber>
    </recommendedName>
</protein>
<comment type="catalytic activity">
    <reaction evidence="1">
        <text>dTDP-alpha-D-glucose = dTDP-4-dehydro-6-deoxy-alpha-D-glucose + H2O</text>
        <dbReference type="Rhea" id="RHEA:17221"/>
        <dbReference type="ChEBI" id="CHEBI:15377"/>
        <dbReference type="ChEBI" id="CHEBI:57477"/>
        <dbReference type="ChEBI" id="CHEBI:57649"/>
        <dbReference type="EC" id="4.2.1.46"/>
    </reaction>
</comment>
<dbReference type="EMBL" id="JPKZ01002384">
    <property type="protein sequence ID" value="KHN77104.1"/>
    <property type="molecule type" value="Genomic_DNA"/>
</dbReference>
<comment type="similarity">
    <text evidence="2">Belongs to the NAD(P)-dependent epimerase/dehydratase family. dTDP-glucose dehydratase subfamily.</text>
</comment>
<dbReference type="InterPro" id="IPR016040">
    <property type="entry name" value="NAD(P)-bd_dom"/>
</dbReference>
<gene>
    <name evidence="6" type="primary">RHM1</name>
    <name evidence="6" type="ORF">Tcan_06148</name>
</gene>
<dbReference type="OMA" id="TYFEMNV"/>
<keyword evidence="7" id="KW-1185">Reference proteome</keyword>
<dbReference type="GO" id="GO:0008460">
    <property type="term" value="F:dTDP-glucose 4,6-dehydratase activity"/>
    <property type="evidence" value="ECO:0007669"/>
    <property type="project" value="UniProtKB-EC"/>
</dbReference>
<dbReference type="InterPro" id="IPR036291">
    <property type="entry name" value="NAD(P)-bd_dom_sf"/>
</dbReference>
<dbReference type="AlphaFoldDB" id="A0A0B2V6H6"/>
<evidence type="ECO:0000256" key="4">
    <source>
        <dbReference type="ARBA" id="ARBA00067702"/>
    </source>
</evidence>
<dbReference type="PANTHER" id="PTHR43000">
    <property type="entry name" value="DTDP-D-GLUCOSE 4,6-DEHYDRATASE-RELATED"/>
    <property type="match status" value="1"/>
</dbReference>
<dbReference type="FunFam" id="3.40.50.720:FF:000304">
    <property type="entry name" value="UDP-glucose 4,6-dehydratase"/>
    <property type="match status" value="1"/>
</dbReference>
<evidence type="ECO:0000256" key="3">
    <source>
        <dbReference type="ARBA" id="ARBA00011990"/>
    </source>
</evidence>
<dbReference type="Proteomes" id="UP000031036">
    <property type="component" value="Unassembled WGS sequence"/>
</dbReference>
<evidence type="ECO:0000313" key="7">
    <source>
        <dbReference type="Proteomes" id="UP000031036"/>
    </source>
</evidence>
<feature type="domain" description="NAD(P)-binding" evidence="5">
    <location>
        <begin position="10"/>
        <end position="340"/>
    </location>
</feature>
<reference evidence="6 7" key="1">
    <citation type="submission" date="2014-11" db="EMBL/GenBank/DDBJ databases">
        <title>Genetic blueprint of the zoonotic pathogen Toxocara canis.</title>
        <authorList>
            <person name="Zhu X.-Q."/>
            <person name="Korhonen P.K."/>
            <person name="Cai H."/>
            <person name="Young N.D."/>
            <person name="Nejsum P."/>
            <person name="von Samson-Himmelstjerna G."/>
            <person name="Boag P.R."/>
            <person name="Tan P."/>
            <person name="Li Q."/>
            <person name="Min J."/>
            <person name="Yang Y."/>
            <person name="Wang X."/>
            <person name="Fang X."/>
            <person name="Hall R.S."/>
            <person name="Hofmann A."/>
            <person name="Sternberg P.W."/>
            <person name="Jex A.R."/>
            <person name="Gasser R.B."/>
        </authorList>
    </citation>
    <scope>NUCLEOTIDE SEQUENCE [LARGE SCALE GENOMIC DNA]</scope>
    <source>
        <strain evidence="6">PN_DK_2014</strain>
    </source>
</reference>